<keyword evidence="3" id="KW-1185">Reference proteome</keyword>
<dbReference type="AlphaFoldDB" id="A0A6V8N603"/>
<name>A0A6V8N603_9BACT</name>
<organism evidence="2 3">
    <name type="scientific">Geomonas limicola</name>
    <dbReference type="NCBI Taxonomy" id="2740186"/>
    <lineage>
        <taxon>Bacteria</taxon>
        <taxon>Pseudomonadati</taxon>
        <taxon>Thermodesulfobacteriota</taxon>
        <taxon>Desulfuromonadia</taxon>
        <taxon>Geobacterales</taxon>
        <taxon>Geobacteraceae</taxon>
        <taxon>Geomonas</taxon>
    </lineage>
</organism>
<sequence>MKSSQKTMLTALSVGAFALVAAAGADLAKASTYHKTNSAGAVTLKDRTGNPIPVGSVTPYSPEKTCGTCHDTNLITQGYHFQQGKGLSNSDIRVSDTYNAAKPWLLSDGMYGKW</sequence>
<feature type="chain" id="PRO_5027646876" description="Cytochrome c" evidence="1">
    <location>
        <begin position="19"/>
        <end position="114"/>
    </location>
</feature>
<evidence type="ECO:0000313" key="3">
    <source>
        <dbReference type="Proteomes" id="UP000587586"/>
    </source>
</evidence>
<dbReference type="EMBL" id="BLXZ01000003">
    <property type="protein sequence ID" value="GFO67830.1"/>
    <property type="molecule type" value="Genomic_DNA"/>
</dbReference>
<dbReference type="Proteomes" id="UP000587586">
    <property type="component" value="Unassembled WGS sequence"/>
</dbReference>
<reference evidence="3" key="1">
    <citation type="submission" date="2020-06" db="EMBL/GenBank/DDBJ databases">
        <title>Draft genomic sequecing of Geomonas sp. Red745.</title>
        <authorList>
            <person name="Itoh H."/>
            <person name="Xu Z.X."/>
            <person name="Ushijima N."/>
            <person name="Masuda Y."/>
            <person name="Shiratori Y."/>
            <person name="Senoo K."/>
        </authorList>
    </citation>
    <scope>NUCLEOTIDE SEQUENCE [LARGE SCALE GENOMIC DNA]</scope>
    <source>
        <strain evidence="3">Red745</strain>
    </source>
</reference>
<evidence type="ECO:0000313" key="2">
    <source>
        <dbReference type="EMBL" id="GFO67830.1"/>
    </source>
</evidence>
<accession>A0A6V8N603</accession>
<dbReference type="RefSeq" id="WP_183360375.1">
    <property type="nucleotide sequence ID" value="NZ_BLXZ01000003.1"/>
</dbReference>
<proteinExistence type="predicted"/>
<gene>
    <name evidence="2" type="ORF">GMLC_14090</name>
</gene>
<evidence type="ECO:0000256" key="1">
    <source>
        <dbReference type="SAM" id="SignalP"/>
    </source>
</evidence>
<feature type="signal peptide" evidence="1">
    <location>
        <begin position="1"/>
        <end position="18"/>
    </location>
</feature>
<keyword evidence="1" id="KW-0732">Signal</keyword>
<protein>
    <recommendedName>
        <fullName evidence="4">Cytochrome c</fullName>
    </recommendedName>
</protein>
<comment type="caution">
    <text evidence="2">The sequence shown here is derived from an EMBL/GenBank/DDBJ whole genome shotgun (WGS) entry which is preliminary data.</text>
</comment>
<evidence type="ECO:0008006" key="4">
    <source>
        <dbReference type="Google" id="ProtNLM"/>
    </source>
</evidence>